<protein>
    <submittedName>
        <fullName evidence="2">Uncharacterized protein</fullName>
    </submittedName>
</protein>
<evidence type="ECO:0000256" key="1">
    <source>
        <dbReference type="SAM" id="MobiDB-lite"/>
    </source>
</evidence>
<proteinExistence type="predicted"/>
<gene>
    <name evidence="2" type="ORF">ILEXP_LOCUS34090</name>
</gene>
<sequence>MASSSSHSLKALVVFRNFMYPTLIRTVHVYQLEGGTEEEVEREYVFHKDSDYEEIGFCKIFTLQKFQLSAQFEGLVNGVWRCIYVFDADRHSPPNIGHIPSILSMSRNPKLASIQTLAKDLEIISQLSSRVEDRAPVQILLVATKEGNHNNDHPLRSTQHVISLDLNSIPYSESEDEDSEQHEPGQIPLLEFPNN</sequence>
<name>A0ABC8TA23_9AQUA</name>
<evidence type="ECO:0000313" key="3">
    <source>
        <dbReference type="Proteomes" id="UP001642360"/>
    </source>
</evidence>
<keyword evidence="3" id="KW-1185">Reference proteome</keyword>
<dbReference type="Proteomes" id="UP001642360">
    <property type="component" value="Unassembled WGS sequence"/>
</dbReference>
<evidence type="ECO:0000313" key="2">
    <source>
        <dbReference type="EMBL" id="CAK9164951.1"/>
    </source>
</evidence>
<accession>A0ABC8TA23</accession>
<dbReference type="AlphaFoldDB" id="A0ABC8TA23"/>
<feature type="region of interest" description="Disordered" evidence="1">
    <location>
        <begin position="171"/>
        <end position="195"/>
    </location>
</feature>
<reference evidence="2 3" key="1">
    <citation type="submission" date="2024-02" db="EMBL/GenBank/DDBJ databases">
        <authorList>
            <person name="Vignale AGUSTIN F."/>
            <person name="Sosa J E."/>
            <person name="Modenutti C."/>
        </authorList>
    </citation>
    <scope>NUCLEOTIDE SEQUENCE [LARGE SCALE GENOMIC DNA]</scope>
</reference>
<dbReference type="EMBL" id="CAUOFW020004292">
    <property type="protein sequence ID" value="CAK9164951.1"/>
    <property type="molecule type" value="Genomic_DNA"/>
</dbReference>
<organism evidence="2 3">
    <name type="scientific">Ilex paraguariensis</name>
    <name type="common">yerba mate</name>
    <dbReference type="NCBI Taxonomy" id="185542"/>
    <lineage>
        <taxon>Eukaryota</taxon>
        <taxon>Viridiplantae</taxon>
        <taxon>Streptophyta</taxon>
        <taxon>Embryophyta</taxon>
        <taxon>Tracheophyta</taxon>
        <taxon>Spermatophyta</taxon>
        <taxon>Magnoliopsida</taxon>
        <taxon>eudicotyledons</taxon>
        <taxon>Gunneridae</taxon>
        <taxon>Pentapetalae</taxon>
        <taxon>asterids</taxon>
        <taxon>campanulids</taxon>
        <taxon>Aquifoliales</taxon>
        <taxon>Aquifoliaceae</taxon>
        <taxon>Ilex</taxon>
    </lineage>
</organism>
<comment type="caution">
    <text evidence="2">The sequence shown here is derived from an EMBL/GenBank/DDBJ whole genome shotgun (WGS) entry which is preliminary data.</text>
</comment>